<dbReference type="InterPro" id="IPR014234">
    <property type="entry name" value="Spore_CwlD"/>
</dbReference>
<dbReference type="EMBL" id="JARUJP010000009">
    <property type="protein sequence ID" value="MDW8801420.1"/>
    <property type="molecule type" value="Genomic_DNA"/>
</dbReference>
<dbReference type="SMART" id="SM00646">
    <property type="entry name" value="Ami_3"/>
    <property type="match status" value="1"/>
</dbReference>
<name>A0ABU4JTF2_9CLOT</name>
<accession>A0ABU4JTF2</accession>
<feature type="domain" description="MurNAc-LAA" evidence="2">
    <location>
        <begin position="114"/>
        <end position="227"/>
    </location>
</feature>
<gene>
    <name evidence="3" type="primary">cwlD</name>
    <name evidence="3" type="ORF">P8V03_09665</name>
</gene>
<sequence>MRGKSLRFFIMVIFSVCIIVGIHSYAAAAFMTPIQEDNEKVILIDPGHGGIDGGAESKKGIIEKDINLSISLKLREKLKDKGYTVVMTRERDIGLYSEGGSISKKKREDLENRCRMKRESNCDIFVSIHQNFFTESSYYGAQVWYSRSESSEKLAHIIQENLRRDLDRNNNRIEKPAGSSYKILRCYFSIPSVIVECGFLTNPQEEKKLINEEYQGKIADSLAKSIEEFFKNDDQIL</sequence>
<dbReference type="Gene3D" id="3.40.630.40">
    <property type="entry name" value="Zn-dependent exopeptidases"/>
    <property type="match status" value="1"/>
</dbReference>
<dbReference type="InterPro" id="IPR002508">
    <property type="entry name" value="MurNAc-LAA_cat"/>
</dbReference>
<reference evidence="3 4" key="1">
    <citation type="submission" date="2023-04" db="EMBL/GenBank/DDBJ databases">
        <title>Clostridium tannerae sp. nov., isolated from the fecal material of an alpaca.</title>
        <authorList>
            <person name="Miller S."/>
            <person name="Hendry M."/>
            <person name="King J."/>
            <person name="Sankaranarayanan K."/>
            <person name="Lawson P.A."/>
        </authorList>
    </citation>
    <scope>NUCLEOTIDE SEQUENCE [LARGE SCALE GENOMIC DNA]</scope>
    <source>
        <strain evidence="3 4">A1-XYC3</strain>
    </source>
</reference>
<dbReference type="InterPro" id="IPR050695">
    <property type="entry name" value="N-acetylmuramoyl_amidase_3"/>
</dbReference>
<dbReference type="CDD" id="cd02696">
    <property type="entry name" value="MurNAc-LAA"/>
    <property type="match status" value="1"/>
</dbReference>
<evidence type="ECO:0000259" key="2">
    <source>
        <dbReference type="SMART" id="SM00646"/>
    </source>
</evidence>
<dbReference type="PANTHER" id="PTHR30404">
    <property type="entry name" value="N-ACETYLMURAMOYL-L-ALANINE AMIDASE"/>
    <property type="match status" value="1"/>
</dbReference>
<organism evidence="3 4">
    <name type="scientific">Clostridium tanneri</name>
    <dbReference type="NCBI Taxonomy" id="3037988"/>
    <lineage>
        <taxon>Bacteria</taxon>
        <taxon>Bacillati</taxon>
        <taxon>Bacillota</taxon>
        <taxon>Clostridia</taxon>
        <taxon>Eubacteriales</taxon>
        <taxon>Clostridiaceae</taxon>
        <taxon>Clostridium</taxon>
    </lineage>
</organism>
<proteinExistence type="predicted"/>
<dbReference type="SUPFAM" id="SSF53187">
    <property type="entry name" value="Zn-dependent exopeptidases"/>
    <property type="match status" value="1"/>
</dbReference>
<dbReference type="NCBIfam" id="TIGR02883">
    <property type="entry name" value="spore_cwlD"/>
    <property type="match status" value="1"/>
</dbReference>
<keyword evidence="1 3" id="KW-0378">Hydrolase</keyword>
<evidence type="ECO:0000256" key="1">
    <source>
        <dbReference type="ARBA" id="ARBA00022801"/>
    </source>
</evidence>
<dbReference type="EC" id="3.5.1.28" evidence="3"/>
<dbReference type="GO" id="GO:0008745">
    <property type="term" value="F:N-acetylmuramoyl-L-alanine amidase activity"/>
    <property type="evidence" value="ECO:0007669"/>
    <property type="project" value="UniProtKB-EC"/>
</dbReference>
<dbReference type="Pfam" id="PF01520">
    <property type="entry name" value="Amidase_3"/>
    <property type="match status" value="1"/>
</dbReference>
<comment type="caution">
    <text evidence="3">The sequence shown here is derived from an EMBL/GenBank/DDBJ whole genome shotgun (WGS) entry which is preliminary data.</text>
</comment>
<keyword evidence="4" id="KW-1185">Reference proteome</keyword>
<protein>
    <submittedName>
        <fullName evidence="3">N-acetylmuramoyl-L-alanine amidase CwlD</fullName>
        <ecNumber evidence="3">3.5.1.28</ecNumber>
    </submittedName>
</protein>
<dbReference type="Proteomes" id="UP001281656">
    <property type="component" value="Unassembled WGS sequence"/>
</dbReference>
<evidence type="ECO:0000313" key="4">
    <source>
        <dbReference type="Proteomes" id="UP001281656"/>
    </source>
</evidence>
<dbReference type="PANTHER" id="PTHR30404:SF0">
    <property type="entry name" value="N-ACETYLMURAMOYL-L-ALANINE AMIDASE AMIC"/>
    <property type="match status" value="1"/>
</dbReference>
<dbReference type="RefSeq" id="WP_318798006.1">
    <property type="nucleotide sequence ID" value="NZ_JARUJP010000009.1"/>
</dbReference>
<evidence type="ECO:0000313" key="3">
    <source>
        <dbReference type="EMBL" id="MDW8801420.1"/>
    </source>
</evidence>